<protein>
    <recommendedName>
        <fullName evidence="8">Cytidylate kinase</fullName>
        <shortName evidence="8">CK</shortName>
        <ecNumber evidence="8">2.7.4.25</ecNumber>
    </recommendedName>
    <alternativeName>
        <fullName evidence="8">Cytidine monophosphate kinase</fullName>
        <shortName evidence="8">CMP kinase</shortName>
    </alternativeName>
</protein>
<keyword evidence="3 8" id="KW-0547">Nucleotide-binding</keyword>
<dbReference type="GO" id="GO:0005829">
    <property type="term" value="C:cytosol"/>
    <property type="evidence" value="ECO:0007669"/>
    <property type="project" value="TreeGrafter"/>
</dbReference>
<keyword evidence="8" id="KW-0963">Cytoplasm</keyword>
<evidence type="ECO:0000313" key="10">
    <source>
        <dbReference type="EMBL" id="MDG4946877.1"/>
    </source>
</evidence>
<accession>A0A9X4N0X0</accession>
<keyword evidence="5 8" id="KW-0067">ATP-binding</keyword>
<gene>
    <name evidence="8 10" type="primary">cmk</name>
    <name evidence="10" type="ORF">NMK71_10655</name>
</gene>
<evidence type="ECO:0000256" key="8">
    <source>
        <dbReference type="HAMAP-Rule" id="MF_00238"/>
    </source>
</evidence>
<dbReference type="RefSeq" id="WP_304421190.1">
    <property type="nucleotide sequence ID" value="NZ_JANCMU010000007.1"/>
</dbReference>
<dbReference type="SUPFAM" id="SSF52540">
    <property type="entry name" value="P-loop containing nucleoside triphosphate hydrolases"/>
    <property type="match status" value="1"/>
</dbReference>
<feature type="domain" description="Cytidylate kinase" evidence="9">
    <location>
        <begin position="6"/>
        <end position="225"/>
    </location>
</feature>
<evidence type="ECO:0000256" key="6">
    <source>
        <dbReference type="ARBA" id="ARBA00047615"/>
    </source>
</evidence>
<comment type="catalytic activity">
    <reaction evidence="7 8">
        <text>CMP + ATP = CDP + ADP</text>
        <dbReference type="Rhea" id="RHEA:11600"/>
        <dbReference type="ChEBI" id="CHEBI:30616"/>
        <dbReference type="ChEBI" id="CHEBI:58069"/>
        <dbReference type="ChEBI" id="CHEBI:60377"/>
        <dbReference type="ChEBI" id="CHEBI:456216"/>
        <dbReference type="EC" id="2.7.4.25"/>
    </reaction>
</comment>
<reference evidence="10" key="1">
    <citation type="submission" date="2022-07" db="EMBL/GenBank/DDBJ databases">
        <title>Description and genome-wide analysis of Profundicola chukchiensis gen. nov., sp. nov., marine bacteria isolated from bottom sediments of the Chukchi Sea.</title>
        <authorList>
            <person name="Romanenko L."/>
            <person name="Otstavnykh N."/>
            <person name="Kurilenko V."/>
            <person name="Eremeev V."/>
            <person name="Velansky P."/>
            <person name="Mikhailov V."/>
            <person name="Isaeva M."/>
        </authorList>
    </citation>
    <scope>NUCLEOTIDE SEQUENCE</scope>
    <source>
        <strain evidence="10">KMM 9713</strain>
    </source>
</reference>
<dbReference type="EC" id="2.7.4.25" evidence="8"/>
<comment type="caution">
    <text evidence="10">The sequence shown here is derived from an EMBL/GenBank/DDBJ whole genome shotgun (WGS) entry which is preliminary data.</text>
</comment>
<dbReference type="InterPro" id="IPR027417">
    <property type="entry name" value="P-loop_NTPase"/>
</dbReference>
<dbReference type="Proteomes" id="UP001152599">
    <property type="component" value="Unassembled WGS sequence"/>
</dbReference>
<dbReference type="Pfam" id="PF02224">
    <property type="entry name" value="Cytidylate_kin"/>
    <property type="match status" value="1"/>
</dbReference>
<keyword evidence="2 8" id="KW-0808">Transferase</keyword>
<evidence type="ECO:0000256" key="7">
    <source>
        <dbReference type="ARBA" id="ARBA00048478"/>
    </source>
</evidence>
<dbReference type="GO" id="GO:0015949">
    <property type="term" value="P:nucleobase-containing small molecule interconversion"/>
    <property type="evidence" value="ECO:0007669"/>
    <property type="project" value="TreeGrafter"/>
</dbReference>
<dbReference type="GO" id="GO:0006220">
    <property type="term" value="P:pyrimidine nucleotide metabolic process"/>
    <property type="evidence" value="ECO:0007669"/>
    <property type="project" value="UniProtKB-UniRule"/>
</dbReference>
<evidence type="ECO:0000256" key="4">
    <source>
        <dbReference type="ARBA" id="ARBA00022777"/>
    </source>
</evidence>
<evidence type="ECO:0000256" key="3">
    <source>
        <dbReference type="ARBA" id="ARBA00022741"/>
    </source>
</evidence>
<dbReference type="PANTHER" id="PTHR21299:SF2">
    <property type="entry name" value="CYTIDYLATE KINASE"/>
    <property type="match status" value="1"/>
</dbReference>
<dbReference type="Gene3D" id="3.40.50.300">
    <property type="entry name" value="P-loop containing nucleotide triphosphate hydrolases"/>
    <property type="match status" value="1"/>
</dbReference>
<dbReference type="PANTHER" id="PTHR21299">
    <property type="entry name" value="CYTIDYLATE KINASE/PANTOATE-BETA-ALANINE LIGASE"/>
    <property type="match status" value="1"/>
</dbReference>
<feature type="binding site" evidence="8">
    <location>
        <begin position="10"/>
        <end position="18"/>
    </location>
    <ligand>
        <name>ATP</name>
        <dbReference type="ChEBI" id="CHEBI:30616"/>
    </ligand>
</feature>
<sequence>MTPKVIAIDGHSSTGKSSLSKKVALALGFIHVDTGAMYRAVAWYALDKNLLSSEGELLVDKLVESLDDINLKFELNPNSGNREIHLNGQNIEGEIRSMEVANLVSTVAKIPEIREHLVKLQRQMANEVGIVMDGRDIGSVVFPDAPVKIFLTASAKVRAQRRYDELRSNGVEITFDEVEENINSRDAIDTQRSASPLVKAEDAVEVNNDHMNQEETLQTVLKIIKEKGM</sequence>
<dbReference type="InterPro" id="IPR011994">
    <property type="entry name" value="Cytidylate_kinase_dom"/>
</dbReference>
<dbReference type="HAMAP" id="MF_00238">
    <property type="entry name" value="Cytidyl_kinase_type1"/>
    <property type="match status" value="1"/>
</dbReference>
<dbReference type="GO" id="GO:0005524">
    <property type="term" value="F:ATP binding"/>
    <property type="evidence" value="ECO:0007669"/>
    <property type="project" value="UniProtKB-UniRule"/>
</dbReference>
<dbReference type="InterPro" id="IPR003136">
    <property type="entry name" value="Cytidylate_kin"/>
</dbReference>
<dbReference type="GO" id="GO:0036431">
    <property type="term" value="F:dCMP kinase activity"/>
    <property type="evidence" value="ECO:0007669"/>
    <property type="project" value="InterPro"/>
</dbReference>
<name>A0A9X4N0X0_9FLAO</name>
<comment type="subcellular location">
    <subcellularLocation>
        <location evidence="8">Cytoplasm</location>
    </subcellularLocation>
</comment>
<dbReference type="EMBL" id="JANCMU010000007">
    <property type="protein sequence ID" value="MDG4946877.1"/>
    <property type="molecule type" value="Genomic_DNA"/>
</dbReference>
<comment type="similarity">
    <text evidence="1 8">Belongs to the cytidylate kinase family. Type 1 subfamily.</text>
</comment>
<keyword evidence="11" id="KW-1185">Reference proteome</keyword>
<evidence type="ECO:0000259" key="9">
    <source>
        <dbReference type="Pfam" id="PF02224"/>
    </source>
</evidence>
<dbReference type="AlphaFoldDB" id="A0A9X4N0X0"/>
<evidence type="ECO:0000313" key="11">
    <source>
        <dbReference type="Proteomes" id="UP001152599"/>
    </source>
</evidence>
<proteinExistence type="inferred from homology"/>
<evidence type="ECO:0000256" key="2">
    <source>
        <dbReference type="ARBA" id="ARBA00022679"/>
    </source>
</evidence>
<keyword evidence="4 8" id="KW-0418">Kinase</keyword>
<evidence type="ECO:0000256" key="5">
    <source>
        <dbReference type="ARBA" id="ARBA00022840"/>
    </source>
</evidence>
<dbReference type="NCBIfam" id="TIGR00017">
    <property type="entry name" value="cmk"/>
    <property type="match status" value="1"/>
</dbReference>
<organism evidence="10 11">
    <name type="scientific">Profundicola chukchiensis</name>
    <dbReference type="NCBI Taxonomy" id="2961959"/>
    <lineage>
        <taxon>Bacteria</taxon>
        <taxon>Pseudomonadati</taxon>
        <taxon>Bacteroidota</taxon>
        <taxon>Flavobacteriia</taxon>
        <taxon>Flavobacteriales</taxon>
        <taxon>Weeksellaceae</taxon>
        <taxon>Profundicola</taxon>
    </lineage>
</organism>
<comment type="catalytic activity">
    <reaction evidence="6 8">
        <text>dCMP + ATP = dCDP + ADP</text>
        <dbReference type="Rhea" id="RHEA:25094"/>
        <dbReference type="ChEBI" id="CHEBI:30616"/>
        <dbReference type="ChEBI" id="CHEBI:57566"/>
        <dbReference type="ChEBI" id="CHEBI:58593"/>
        <dbReference type="ChEBI" id="CHEBI:456216"/>
        <dbReference type="EC" id="2.7.4.25"/>
    </reaction>
</comment>
<dbReference type="CDD" id="cd02020">
    <property type="entry name" value="CMPK"/>
    <property type="match status" value="1"/>
</dbReference>
<evidence type="ECO:0000256" key="1">
    <source>
        <dbReference type="ARBA" id="ARBA00009427"/>
    </source>
</evidence>